<dbReference type="EMBL" id="CP168151">
    <property type="protein sequence ID" value="XFD39494.1"/>
    <property type="molecule type" value="Genomic_DNA"/>
</dbReference>
<organism evidence="1 2">
    <name type="scientific">Lentilactobacillus terminaliae</name>
    <dbReference type="NCBI Taxonomy" id="3003483"/>
    <lineage>
        <taxon>Bacteria</taxon>
        <taxon>Bacillati</taxon>
        <taxon>Bacillota</taxon>
        <taxon>Bacilli</taxon>
        <taxon>Lactobacillales</taxon>
        <taxon>Lactobacillaceae</taxon>
        <taxon>Lentilactobacillus</taxon>
    </lineage>
</organism>
<evidence type="ECO:0000313" key="1">
    <source>
        <dbReference type="EMBL" id="XFD39494.1"/>
    </source>
</evidence>
<accession>A0ACD5DDL9</accession>
<gene>
    <name evidence="1" type="ORF">O0236_008850</name>
</gene>
<sequence>MKKNGCNYRGLLASTVFLSAGVLLTTIAPVNAKADNNANSVTSALVSNKDSNTSATNNQVSIPDTNSDGNSAKVGSSTTYTDNNSTDNDSVNEQPDALNSNEGSNNTATKTQNDDQTDGQALNVTNSNESTNVYTSPDASIHNSDIAYDRQSNPESSESNLSIKNDSVDVAANNGNDEKINANQPQSNETSQNNTQVQSKSTNVNDSGNKVATLAYSSPVTDNSKYEFKASSVATVTQGTQWAWLPVPILIPGRIVDGAINTITSIPGLSGLSVPLNAIRTVLTPSWAIALNSASGAFSDFLTNSLTSLFPNNDSIQTILGELENPLIQDSLPIQIFLPIPIPSVTPPTTPETPVTPPTTPETPVTPPTTPETPVTPPTTPETPVTPPTTPETPVTPPTTPKTPVTPPTTPETPVTPPTTPETPVTPPTTPKTPVIPTINKSVTTLTKISKKVTTVNVTKQGNTDKQNVNNKIVYANSTKLPQTGESSKNSATLVALGVGMLVAALGLAYKTLKRN</sequence>
<proteinExistence type="predicted"/>
<dbReference type="Proteomes" id="UP001149860">
    <property type="component" value="Chromosome"/>
</dbReference>
<keyword evidence="2" id="KW-1185">Reference proteome</keyword>
<evidence type="ECO:0000313" key="2">
    <source>
        <dbReference type="Proteomes" id="UP001149860"/>
    </source>
</evidence>
<reference evidence="1" key="1">
    <citation type="submission" date="2024-08" db="EMBL/GenBank/DDBJ databases">
        <title>Lentilactobacillus sp. nov., isolated from tree bark.</title>
        <authorList>
            <person name="Phuengjayaem S."/>
            <person name="Tanasupawat S."/>
        </authorList>
    </citation>
    <scope>NUCLEOTIDE SEQUENCE</scope>
    <source>
        <strain evidence="1">SPB1-3</strain>
    </source>
</reference>
<name>A0ACD5DDL9_9LACO</name>
<protein>
    <submittedName>
        <fullName evidence="1">LPXTG cell wall anchor domain-containing protein</fullName>
    </submittedName>
</protein>